<dbReference type="Pfam" id="PF09323">
    <property type="entry name" value="DUF1980"/>
    <property type="match status" value="1"/>
</dbReference>
<comment type="caution">
    <text evidence="4">The sequence shown here is derived from an EMBL/GenBank/DDBJ whole genome shotgun (WGS) entry which is preliminary data.</text>
</comment>
<keyword evidence="1" id="KW-0812">Transmembrane</keyword>
<accession>A0A7C1FH89</accession>
<dbReference type="AlphaFoldDB" id="A0A7C1FH89"/>
<feature type="domain" description="DUF1980" evidence="2">
    <location>
        <begin position="13"/>
        <end position="111"/>
    </location>
</feature>
<evidence type="ECO:0000259" key="2">
    <source>
        <dbReference type="Pfam" id="PF09323"/>
    </source>
</evidence>
<feature type="transmembrane region" description="Helical" evidence="1">
    <location>
        <begin position="42"/>
        <end position="58"/>
    </location>
</feature>
<keyword evidence="1" id="KW-0472">Membrane</keyword>
<evidence type="ECO:0000256" key="1">
    <source>
        <dbReference type="SAM" id="Phobius"/>
    </source>
</evidence>
<keyword evidence="1" id="KW-1133">Transmembrane helix</keyword>
<evidence type="ECO:0000313" key="4">
    <source>
        <dbReference type="EMBL" id="HDX32679.1"/>
    </source>
</evidence>
<feature type="domain" description="DUF1980" evidence="3">
    <location>
        <begin position="151"/>
        <end position="250"/>
    </location>
</feature>
<proteinExistence type="predicted"/>
<feature type="transmembrane region" description="Helical" evidence="1">
    <location>
        <begin position="12"/>
        <end position="36"/>
    </location>
</feature>
<dbReference type="InterPro" id="IPR048447">
    <property type="entry name" value="DUF1980_C"/>
</dbReference>
<feature type="transmembrane region" description="Helical" evidence="1">
    <location>
        <begin position="79"/>
        <end position="97"/>
    </location>
</feature>
<dbReference type="InterPro" id="IPR048493">
    <property type="entry name" value="DUF1980_N"/>
</dbReference>
<dbReference type="Pfam" id="PF21537">
    <property type="entry name" value="DUF1980_C"/>
    <property type="match status" value="1"/>
</dbReference>
<dbReference type="InterPro" id="IPR052955">
    <property type="entry name" value="UPF0703_membrane_permease"/>
</dbReference>
<reference evidence="4" key="1">
    <citation type="journal article" date="2020" name="mSystems">
        <title>Genome- and Community-Level Interaction Insights into Carbon Utilization and Element Cycling Functions of Hydrothermarchaeota in Hydrothermal Sediment.</title>
        <authorList>
            <person name="Zhou Z."/>
            <person name="Liu Y."/>
            <person name="Xu W."/>
            <person name="Pan J."/>
            <person name="Luo Z.H."/>
            <person name="Li M."/>
        </authorList>
    </citation>
    <scope>NUCLEOTIDE SEQUENCE [LARGE SCALE GENOMIC DNA]</scope>
    <source>
        <strain evidence="4">SpSt-289</strain>
    </source>
</reference>
<evidence type="ECO:0000259" key="3">
    <source>
        <dbReference type="Pfam" id="PF21537"/>
    </source>
</evidence>
<name>A0A7C1FH89_9CHLR</name>
<dbReference type="EMBL" id="DSMG01000151">
    <property type="protein sequence ID" value="HDX32679.1"/>
    <property type="molecule type" value="Genomic_DNA"/>
</dbReference>
<dbReference type="InterPro" id="IPR015402">
    <property type="entry name" value="DUF1980"/>
</dbReference>
<dbReference type="NCBIfam" id="TIGR03943">
    <property type="entry name" value="TIGR03943 family putative permease subunit"/>
    <property type="match status" value="1"/>
</dbReference>
<dbReference type="PANTHER" id="PTHR40047:SF1">
    <property type="entry name" value="UPF0703 PROTEIN YCGQ"/>
    <property type="match status" value="1"/>
</dbReference>
<sequence>MNVLNRPRFQNALKALALLAMAIFLYTRLASGVLFFYINQRFMVYTVFAIVGLVMVALSYRPTSRRSESDEALHSHHQLGWAGLALVMAPIVLGLLVPPQPLGAAAMQNREIDVATQTRSALPAAVRAAAQKDARERNLLDWLHAFAASPNPAQEFAGQPVDVVGFIYHDERLGDNEVLVNRFVVSCCVADAGVVSMIVRWPDAASLPDDTWVQVKGVLQPGEFNGRAVPIVVAQEVIPTALPHQPYLYR</sequence>
<gene>
    <name evidence="4" type="ORF">ENQ20_14505</name>
</gene>
<protein>
    <submittedName>
        <fullName evidence="4">TIGR03943 family protein</fullName>
    </submittedName>
</protein>
<organism evidence="4">
    <name type="scientific">Caldilinea aerophila</name>
    <dbReference type="NCBI Taxonomy" id="133453"/>
    <lineage>
        <taxon>Bacteria</taxon>
        <taxon>Bacillati</taxon>
        <taxon>Chloroflexota</taxon>
        <taxon>Caldilineae</taxon>
        <taxon>Caldilineales</taxon>
        <taxon>Caldilineaceae</taxon>
        <taxon>Caldilinea</taxon>
    </lineage>
</organism>
<dbReference type="PANTHER" id="PTHR40047">
    <property type="entry name" value="UPF0703 PROTEIN YCGQ"/>
    <property type="match status" value="1"/>
</dbReference>